<dbReference type="GO" id="GO:0005524">
    <property type="term" value="F:ATP binding"/>
    <property type="evidence" value="ECO:0007669"/>
    <property type="project" value="UniProtKB-KW"/>
</dbReference>
<evidence type="ECO:0000256" key="7">
    <source>
        <dbReference type="ARBA" id="ARBA00022840"/>
    </source>
</evidence>
<comment type="caution">
    <text evidence="13">The sequence shown here is derived from an EMBL/GenBank/DDBJ whole genome shotgun (WGS) entry which is preliminary data.</text>
</comment>
<evidence type="ECO:0000313" key="13">
    <source>
        <dbReference type="EMBL" id="KAK7867026.1"/>
    </source>
</evidence>
<dbReference type="PANTHER" id="PTHR24342">
    <property type="entry name" value="SERINE/THREONINE-PROTEIN KINASE 17"/>
    <property type="match status" value="1"/>
</dbReference>
<keyword evidence="2" id="KW-0723">Serine/threonine-protein kinase</keyword>
<sequence>MSKFNLPSGIILSCDQNGLLTVAEEHLENLMKKDPLSNIYIVEHTPFARGKFAAVRKCTHRETGVEYAAKFIRKRRRAMDQRADILHEVAVLTAAAGSSRIVTLHEVYETATEMALILELAAGGELQHVLDVQEGLEELQAARFMKQILQGLGFLHNHNIAHLDLKPQNLLLTGNYPDCDVKLCDFGISRVIQNGVEVREILGTPDYVAPEVLSYEPISLATDIWSVGVLAYVLVSGFSPFGGDSKQETFLNISKCKLDFPEELFQNVSKEAQDFIRATLHIDPRKRPSIENCLSHPWMCSVADRPCLPLSCSEEVIVAVVHEDDKESNGFPENIKANDDNCQEEKINNNNMSDTKDERGSADFGSLGILRSFTQNFKEKSTSRSLGEENGNNANDDVVIISLKEEEENIPPSLSNSKEDFEGITNGHSKNEISSHFILKSNAKHDSTIGASGTDSEEDKDSPVNKRPKNCLAGRRSSFPVVSCLSCAQCGSQCCHHSAPHSPDLRLNQRHHNGIANSPVEITPDRSIIC</sequence>
<keyword evidence="7" id="KW-0067">ATP-binding</keyword>
<name>A0AAN9VQI2_9ORTH</name>
<dbReference type="EC" id="2.7.11.1" evidence="1"/>
<dbReference type="PANTHER" id="PTHR24342:SF12">
    <property type="entry name" value="DEATH-ASSOCIATED PROTEIN KINASE RELATED"/>
    <property type="match status" value="1"/>
</dbReference>
<evidence type="ECO:0000256" key="6">
    <source>
        <dbReference type="ARBA" id="ARBA00022777"/>
    </source>
</evidence>
<gene>
    <name evidence="13" type="ORF">R5R35_005669</name>
</gene>
<keyword evidence="4" id="KW-0808">Transferase</keyword>
<protein>
    <recommendedName>
        <fullName evidence="1">non-specific serine/threonine protein kinase</fullName>
        <ecNumber evidence="1">2.7.11.1</ecNumber>
    </recommendedName>
</protein>
<reference evidence="13 14" key="1">
    <citation type="submission" date="2024-03" db="EMBL/GenBank/DDBJ databases">
        <title>The genome assembly and annotation of the cricket Gryllus longicercus Weissman &amp; Gray.</title>
        <authorList>
            <person name="Szrajer S."/>
            <person name="Gray D."/>
            <person name="Ylla G."/>
        </authorList>
    </citation>
    <scope>NUCLEOTIDE SEQUENCE [LARGE SCALE GENOMIC DNA]</scope>
    <source>
        <strain evidence="13">DAG 2021-001</strain>
        <tissue evidence="13">Whole body minus gut</tissue>
    </source>
</reference>
<evidence type="ECO:0000256" key="5">
    <source>
        <dbReference type="ARBA" id="ARBA00022741"/>
    </source>
</evidence>
<dbReference type="AlphaFoldDB" id="A0AAN9VQI2"/>
<dbReference type="Gene3D" id="1.10.510.10">
    <property type="entry name" value="Transferase(Phosphotransferase) domain 1"/>
    <property type="match status" value="1"/>
</dbReference>
<evidence type="ECO:0000256" key="8">
    <source>
        <dbReference type="ARBA" id="ARBA00047899"/>
    </source>
</evidence>
<evidence type="ECO:0000256" key="4">
    <source>
        <dbReference type="ARBA" id="ARBA00022679"/>
    </source>
</evidence>
<proteinExistence type="inferred from homology"/>
<dbReference type="Gene3D" id="3.30.200.20">
    <property type="entry name" value="Phosphorylase Kinase, domain 1"/>
    <property type="match status" value="1"/>
</dbReference>
<keyword evidence="5" id="KW-0547">Nucleotide-binding</keyword>
<dbReference type="EMBL" id="JAZDUA010000128">
    <property type="protein sequence ID" value="KAK7867026.1"/>
    <property type="molecule type" value="Genomic_DNA"/>
</dbReference>
<dbReference type="SUPFAM" id="SSF56112">
    <property type="entry name" value="Protein kinase-like (PK-like)"/>
    <property type="match status" value="1"/>
</dbReference>
<comment type="catalytic activity">
    <reaction evidence="9">
        <text>L-seryl-[protein] + ATP = O-phospho-L-seryl-[protein] + ADP + H(+)</text>
        <dbReference type="Rhea" id="RHEA:17989"/>
        <dbReference type="Rhea" id="RHEA-COMP:9863"/>
        <dbReference type="Rhea" id="RHEA-COMP:11604"/>
        <dbReference type="ChEBI" id="CHEBI:15378"/>
        <dbReference type="ChEBI" id="CHEBI:29999"/>
        <dbReference type="ChEBI" id="CHEBI:30616"/>
        <dbReference type="ChEBI" id="CHEBI:83421"/>
        <dbReference type="ChEBI" id="CHEBI:456216"/>
        <dbReference type="EC" id="2.7.11.1"/>
    </reaction>
</comment>
<dbReference type="GO" id="GO:0035556">
    <property type="term" value="P:intracellular signal transduction"/>
    <property type="evidence" value="ECO:0007669"/>
    <property type="project" value="TreeGrafter"/>
</dbReference>
<evidence type="ECO:0000256" key="2">
    <source>
        <dbReference type="ARBA" id="ARBA00022527"/>
    </source>
</evidence>
<evidence type="ECO:0000256" key="11">
    <source>
        <dbReference type="SAM" id="MobiDB-lite"/>
    </source>
</evidence>
<organism evidence="13 14">
    <name type="scientific">Gryllus longicercus</name>
    <dbReference type="NCBI Taxonomy" id="2509291"/>
    <lineage>
        <taxon>Eukaryota</taxon>
        <taxon>Metazoa</taxon>
        <taxon>Ecdysozoa</taxon>
        <taxon>Arthropoda</taxon>
        <taxon>Hexapoda</taxon>
        <taxon>Insecta</taxon>
        <taxon>Pterygota</taxon>
        <taxon>Neoptera</taxon>
        <taxon>Polyneoptera</taxon>
        <taxon>Orthoptera</taxon>
        <taxon>Ensifera</taxon>
        <taxon>Gryllidea</taxon>
        <taxon>Grylloidea</taxon>
        <taxon>Gryllidae</taxon>
        <taxon>Gryllinae</taxon>
        <taxon>Gryllus</taxon>
    </lineage>
</organism>
<evidence type="ECO:0000256" key="1">
    <source>
        <dbReference type="ARBA" id="ARBA00012513"/>
    </source>
</evidence>
<feature type="region of interest" description="Disordered" evidence="11">
    <location>
        <begin position="409"/>
        <end position="429"/>
    </location>
</feature>
<dbReference type="GO" id="GO:0005634">
    <property type="term" value="C:nucleus"/>
    <property type="evidence" value="ECO:0007669"/>
    <property type="project" value="TreeGrafter"/>
</dbReference>
<comment type="catalytic activity">
    <reaction evidence="8">
        <text>L-threonyl-[protein] + ATP = O-phospho-L-threonyl-[protein] + ADP + H(+)</text>
        <dbReference type="Rhea" id="RHEA:46608"/>
        <dbReference type="Rhea" id="RHEA-COMP:11060"/>
        <dbReference type="Rhea" id="RHEA-COMP:11605"/>
        <dbReference type="ChEBI" id="CHEBI:15378"/>
        <dbReference type="ChEBI" id="CHEBI:30013"/>
        <dbReference type="ChEBI" id="CHEBI:30616"/>
        <dbReference type="ChEBI" id="CHEBI:61977"/>
        <dbReference type="ChEBI" id="CHEBI:456216"/>
        <dbReference type="EC" id="2.7.11.1"/>
    </reaction>
</comment>
<dbReference type="Proteomes" id="UP001378592">
    <property type="component" value="Unassembled WGS sequence"/>
</dbReference>
<evidence type="ECO:0000256" key="10">
    <source>
        <dbReference type="ARBA" id="ARBA00060827"/>
    </source>
</evidence>
<evidence type="ECO:0000259" key="12">
    <source>
        <dbReference type="PROSITE" id="PS50011"/>
    </source>
</evidence>
<evidence type="ECO:0000256" key="9">
    <source>
        <dbReference type="ARBA" id="ARBA00048679"/>
    </source>
</evidence>
<feature type="region of interest" description="Disordered" evidence="11">
    <location>
        <begin position="444"/>
        <end position="471"/>
    </location>
</feature>
<dbReference type="GO" id="GO:0043065">
    <property type="term" value="P:positive regulation of apoptotic process"/>
    <property type="evidence" value="ECO:0007669"/>
    <property type="project" value="TreeGrafter"/>
</dbReference>
<keyword evidence="14" id="KW-1185">Reference proteome</keyword>
<dbReference type="GO" id="GO:0004674">
    <property type="term" value="F:protein serine/threonine kinase activity"/>
    <property type="evidence" value="ECO:0007669"/>
    <property type="project" value="UniProtKB-KW"/>
</dbReference>
<dbReference type="InterPro" id="IPR000719">
    <property type="entry name" value="Prot_kinase_dom"/>
</dbReference>
<dbReference type="FunFam" id="3.30.200.20:FF:000175">
    <property type="entry name" value="Serine/threonine-protein kinase 17B"/>
    <property type="match status" value="1"/>
</dbReference>
<dbReference type="PROSITE" id="PS50011">
    <property type="entry name" value="PROTEIN_KINASE_DOM"/>
    <property type="match status" value="1"/>
</dbReference>
<accession>A0AAN9VQI2</accession>
<comment type="similarity">
    <text evidence="10">Belongs to the protein kinase superfamily. CAMK Ser/Thr protein kinase family. DAP kinase subfamily.</text>
</comment>
<keyword evidence="6" id="KW-0418">Kinase</keyword>
<evidence type="ECO:0000256" key="3">
    <source>
        <dbReference type="ARBA" id="ARBA00022553"/>
    </source>
</evidence>
<dbReference type="InterPro" id="IPR008271">
    <property type="entry name" value="Ser/Thr_kinase_AS"/>
</dbReference>
<dbReference type="InterPro" id="IPR011009">
    <property type="entry name" value="Kinase-like_dom_sf"/>
</dbReference>
<evidence type="ECO:0000313" key="14">
    <source>
        <dbReference type="Proteomes" id="UP001378592"/>
    </source>
</evidence>
<feature type="domain" description="Protein kinase" evidence="12">
    <location>
        <begin position="41"/>
        <end position="299"/>
    </location>
</feature>
<dbReference type="PROSITE" id="PS00108">
    <property type="entry name" value="PROTEIN_KINASE_ST"/>
    <property type="match status" value="1"/>
</dbReference>
<keyword evidence="3" id="KW-0597">Phosphoprotein</keyword>
<dbReference type="FunFam" id="1.10.510.10:FF:000571">
    <property type="entry name" value="Maternal embryonic leucine zipper kinase"/>
    <property type="match status" value="1"/>
</dbReference>
<dbReference type="SMART" id="SM00220">
    <property type="entry name" value="S_TKc"/>
    <property type="match status" value="1"/>
</dbReference>
<dbReference type="Pfam" id="PF00069">
    <property type="entry name" value="Pkinase"/>
    <property type="match status" value="1"/>
</dbReference>